<organism evidence="1 2">
    <name type="scientific">Candidatus Giovannonibacteria bacterium RIFCSPLOWO2_01_FULL_46_32</name>
    <dbReference type="NCBI Taxonomy" id="1798353"/>
    <lineage>
        <taxon>Bacteria</taxon>
        <taxon>Candidatus Giovannoniibacteriota</taxon>
    </lineage>
</organism>
<reference evidence="1 2" key="1">
    <citation type="journal article" date="2016" name="Nat. Commun.">
        <title>Thousands of microbial genomes shed light on interconnected biogeochemical processes in an aquifer system.</title>
        <authorList>
            <person name="Anantharaman K."/>
            <person name="Brown C.T."/>
            <person name="Hug L.A."/>
            <person name="Sharon I."/>
            <person name="Castelle C.J."/>
            <person name="Probst A.J."/>
            <person name="Thomas B.C."/>
            <person name="Singh A."/>
            <person name="Wilkins M.J."/>
            <person name="Karaoz U."/>
            <person name="Brodie E.L."/>
            <person name="Williams K.H."/>
            <person name="Hubbard S.S."/>
            <person name="Banfield J.F."/>
        </authorList>
    </citation>
    <scope>NUCLEOTIDE SEQUENCE [LARGE SCALE GENOMIC DNA]</scope>
</reference>
<dbReference type="Proteomes" id="UP000177346">
    <property type="component" value="Unassembled WGS sequence"/>
</dbReference>
<proteinExistence type="predicted"/>
<dbReference type="AlphaFoldDB" id="A0A1F5XHS5"/>
<name>A0A1F5XHS5_9BACT</name>
<evidence type="ECO:0008006" key="3">
    <source>
        <dbReference type="Google" id="ProtNLM"/>
    </source>
</evidence>
<protein>
    <recommendedName>
        <fullName evidence="3">AB hydrolase-1 domain-containing protein</fullName>
    </recommendedName>
</protein>
<comment type="caution">
    <text evidence="1">The sequence shown here is derived from an EMBL/GenBank/DDBJ whole genome shotgun (WGS) entry which is preliminary data.</text>
</comment>
<dbReference type="SUPFAM" id="SSF53474">
    <property type="entry name" value="alpha/beta-Hydrolases"/>
    <property type="match status" value="1"/>
</dbReference>
<accession>A0A1F5XHS5</accession>
<dbReference type="Gene3D" id="3.40.50.1820">
    <property type="entry name" value="alpha/beta hydrolase"/>
    <property type="match status" value="1"/>
</dbReference>
<dbReference type="EMBL" id="MFIF01000005">
    <property type="protein sequence ID" value="OGF87473.1"/>
    <property type="molecule type" value="Genomic_DNA"/>
</dbReference>
<sequence>MEKFWVERRENGVDNKKALLIFPHWGAPIRPYQWFARYFVDYRTIIYHCPSSLLSSDIGATFCNFDFLESAALCDIKRLKSKGIYDFSFYGASLGSVIALRTANILALAYGKVGGVVINLSCADFPFAVWNGSATRPIRKDWENRDISYAEVNKAWSYLSPINNLQRLKETKILFFASKKDAVMGSPNVMSLADTFANNFPKAEVHTNAFLGHYLGGAKNFLRLRTMRKFLERP</sequence>
<gene>
    <name evidence="1" type="ORF">A3B19_02740</name>
</gene>
<evidence type="ECO:0000313" key="1">
    <source>
        <dbReference type="EMBL" id="OGF87473.1"/>
    </source>
</evidence>
<dbReference type="InterPro" id="IPR029058">
    <property type="entry name" value="AB_hydrolase_fold"/>
</dbReference>
<evidence type="ECO:0000313" key="2">
    <source>
        <dbReference type="Proteomes" id="UP000177346"/>
    </source>
</evidence>